<evidence type="ECO:0000313" key="3">
    <source>
        <dbReference type="EMBL" id="KAF1021707.1"/>
    </source>
</evidence>
<evidence type="ECO:0000256" key="1">
    <source>
        <dbReference type="SAM" id="MobiDB-lite"/>
    </source>
</evidence>
<feature type="region of interest" description="Disordered" evidence="1">
    <location>
        <begin position="178"/>
        <end position="214"/>
    </location>
</feature>
<dbReference type="AlphaFoldDB" id="A0A7V8FPH2"/>
<feature type="chain" id="PRO_5030941470" description="DUF2242 domain-containing protein" evidence="2">
    <location>
        <begin position="27"/>
        <end position="214"/>
    </location>
</feature>
<proteinExistence type="predicted"/>
<evidence type="ECO:0008006" key="5">
    <source>
        <dbReference type="Google" id="ProtNLM"/>
    </source>
</evidence>
<gene>
    <name evidence="3" type="ORF">GAK30_01607</name>
</gene>
<sequence length="214" mass="22729">MPLLFSGLRPALALGAVLLVAGCASKNVDLAHEAFDDTTTFTRNYAASPEKACEAARRALLSQAYIITNATPQTLAARKHFQQDREQHYEIEFNITCVPDRAGSSTVFANAVQQLYTLRKTNTSASVGVSVLGTLSMPIGSSDDSLVKIGSLTLTKPGLYDRFYGLLEDYLMADAIGQPEPAKAPDTLNPSASEAAQPPTQPVPAPSQSLKGGD</sequence>
<dbReference type="Pfam" id="PF10001">
    <property type="entry name" value="DUF2242"/>
    <property type="match status" value="1"/>
</dbReference>
<dbReference type="Proteomes" id="UP000461670">
    <property type="component" value="Unassembled WGS sequence"/>
</dbReference>
<reference evidence="4" key="1">
    <citation type="journal article" date="2020" name="MBio">
        <title>Horizontal gene transfer to a defensive symbiont with a reduced genome amongst a multipartite beetle microbiome.</title>
        <authorList>
            <person name="Waterworth S.C."/>
            <person name="Florez L.V."/>
            <person name="Rees E.R."/>
            <person name="Hertweck C."/>
            <person name="Kaltenpoth M."/>
            <person name="Kwan J.C."/>
        </authorList>
    </citation>
    <scope>NUCLEOTIDE SEQUENCE [LARGE SCALE GENOMIC DNA]</scope>
</reference>
<name>A0A7V8FPH2_9BURK</name>
<feature type="signal peptide" evidence="2">
    <location>
        <begin position="1"/>
        <end position="26"/>
    </location>
</feature>
<dbReference type="EMBL" id="WNDQ01000018">
    <property type="protein sequence ID" value="KAF1021707.1"/>
    <property type="molecule type" value="Genomic_DNA"/>
</dbReference>
<dbReference type="InterPro" id="IPR018718">
    <property type="entry name" value="DUF2242"/>
</dbReference>
<evidence type="ECO:0000256" key="2">
    <source>
        <dbReference type="SAM" id="SignalP"/>
    </source>
</evidence>
<keyword evidence="2" id="KW-0732">Signal</keyword>
<evidence type="ECO:0000313" key="4">
    <source>
        <dbReference type="Proteomes" id="UP000461670"/>
    </source>
</evidence>
<comment type="caution">
    <text evidence="3">The sequence shown here is derived from an EMBL/GenBank/DDBJ whole genome shotgun (WGS) entry which is preliminary data.</text>
</comment>
<protein>
    <recommendedName>
        <fullName evidence="5">DUF2242 domain-containing protein</fullName>
    </recommendedName>
</protein>
<organism evidence="3 4">
    <name type="scientific">Paracidovorax wautersii</name>
    <dbReference type="NCBI Taxonomy" id="1177982"/>
    <lineage>
        <taxon>Bacteria</taxon>
        <taxon>Pseudomonadati</taxon>
        <taxon>Pseudomonadota</taxon>
        <taxon>Betaproteobacteria</taxon>
        <taxon>Burkholderiales</taxon>
        <taxon>Comamonadaceae</taxon>
        <taxon>Paracidovorax</taxon>
    </lineage>
</organism>
<accession>A0A7V8FPH2</accession>